<protein>
    <recommendedName>
        <fullName evidence="3">Terminase</fullName>
    </recommendedName>
</protein>
<sequence length="505" mass="58881">MKAADKIAIERYKKKLALARSSGSAVSLFETEDEKKARINRAKKDVRFCVEYYFPHYATSECADFHVEFANMVKRNPTFKGFAEWGRAQAKSVWNDIIIPFWLWINDEPMYLVLIGNNSNRAGQLLEDIRAEFEANTRIIADFGEQHNPGSWEDGFFITKGGFIGQALGTGQSVRGLRVGSRRPTHIVPDDIEIKDTIKNPKRQLEIVRWIEGDLIPTMDGTHRRFIQANNRAYPVMIQTVLQERHPKWKVHHVKAYDPVTYKPTWHQKYPDNYFKDIEAEIGTLAALAEFNNEPHIEGTIFKEEMIQWGKRPRIDHFKIIIGHWDVAFAGSATSDYNAVKVWGLHTTNFWQIDCFVKRSKMIAPIVWMCGFQQNLPNNVIVHWRFEAQFWNDEIQRTIAEVEDSFGIKLNIIKVNIPKVKKYDRMLTMHPYYQNNRIYYDEKMKAHNDTKVGISQLMGLEPGYRTNDDSPDADEQCITELSKYIYSARNNRAPKTGKYKRKTRF</sequence>
<proteinExistence type="predicted"/>
<evidence type="ECO:0000313" key="1">
    <source>
        <dbReference type="EMBL" id="MCI2229574.1"/>
    </source>
</evidence>
<comment type="caution">
    <text evidence="1">The sequence shown here is derived from an EMBL/GenBank/DDBJ whole genome shotgun (WGS) entry which is preliminary data.</text>
</comment>
<accession>A0A9X2AN56</accession>
<dbReference type="EMBL" id="JAKQYM010000007">
    <property type="protein sequence ID" value="MCI2229574.1"/>
    <property type="molecule type" value="Genomic_DNA"/>
</dbReference>
<organism evidence="1 2">
    <name type="scientific">Polaribacter marinus</name>
    <dbReference type="NCBI Taxonomy" id="2916838"/>
    <lineage>
        <taxon>Bacteria</taxon>
        <taxon>Pseudomonadati</taxon>
        <taxon>Bacteroidota</taxon>
        <taxon>Flavobacteriia</taxon>
        <taxon>Flavobacteriales</taxon>
        <taxon>Flavobacteriaceae</taxon>
    </lineage>
</organism>
<keyword evidence="2" id="KW-1185">Reference proteome</keyword>
<gene>
    <name evidence="1" type="ORF">MC378_10380</name>
</gene>
<dbReference type="Proteomes" id="UP001139369">
    <property type="component" value="Unassembled WGS sequence"/>
</dbReference>
<evidence type="ECO:0008006" key="3">
    <source>
        <dbReference type="Google" id="ProtNLM"/>
    </source>
</evidence>
<evidence type="ECO:0000313" key="2">
    <source>
        <dbReference type="Proteomes" id="UP001139369"/>
    </source>
</evidence>
<reference evidence="1" key="1">
    <citation type="submission" date="2022-02" db="EMBL/GenBank/DDBJ databases">
        <title>Polaribacter sp. MSW13, isolated from seawater.</title>
        <authorList>
            <person name="Kristyanto S."/>
            <person name="Jung J."/>
            <person name="Jeon C.O."/>
        </authorList>
    </citation>
    <scope>NUCLEOTIDE SEQUENCE</scope>
    <source>
        <strain evidence="1">MSW13</strain>
    </source>
</reference>
<dbReference type="RefSeq" id="WP_242178700.1">
    <property type="nucleotide sequence ID" value="NZ_JAKQYM010000007.1"/>
</dbReference>
<name>A0A9X2AN56_9FLAO</name>
<dbReference type="AlphaFoldDB" id="A0A9X2AN56"/>